<dbReference type="GO" id="GO:0022857">
    <property type="term" value="F:transmembrane transporter activity"/>
    <property type="evidence" value="ECO:0007669"/>
    <property type="project" value="InterPro"/>
</dbReference>
<dbReference type="PANTHER" id="PTHR30472">
    <property type="entry name" value="FERRIC ENTEROBACTIN TRANSPORT SYSTEM PERMEASE PROTEIN"/>
    <property type="match status" value="1"/>
</dbReference>
<feature type="transmembrane region" description="Helical" evidence="8">
    <location>
        <begin position="295"/>
        <end position="316"/>
    </location>
</feature>
<evidence type="ECO:0000256" key="8">
    <source>
        <dbReference type="SAM" id="Phobius"/>
    </source>
</evidence>
<keyword evidence="6 8" id="KW-1133">Transmembrane helix</keyword>
<sequence>MNGSLLSRGPSSGVLRRGFLSVRVSWPSILLGGALTGLAAAVTVLSLTVGDFTVGAGEVVEALTGRAGTMVTHVVVEMRLPRVLTATGVGAALALSGSLLQRLARNPLVSPDIIGVSAGATTAAVLAIVVFGGTTLTVTVGSLVGAVCAVSLLYLLSYRRGVVGNRMILVGIALSAMAGSVTSYLLTRTELSSAQRAMVWITGSLANREWPHAITIWAALALLAPIAFMLSRSLALLQLGDDMATALGSRVQVARAALVFTSAALAAMAASVAGPVSFVALVAPQIVRRLLGAGPAGLFPTMVCGAVLVACSDLIARTAFGGAELPVGVITGILGAPYLLYLLTRGNRAGRGG</sequence>
<evidence type="ECO:0000256" key="6">
    <source>
        <dbReference type="ARBA" id="ARBA00022989"/>
    </source>
</evidence>
<dbReference type="Gene3D" id="1.10.3470.10">
    <property type="entry name" value="ABC transporter involved in vitamin B12 uptake, BtuC"/>
    <property type="match status" value="1"/>
</dbReference>
<dbReference type="RefSeq" id="WP_161112270.1">
    <property type="nucleotide sequence ID" value="NZ_WWHY01000001.1"/>
</dbReference>
<feature type="transmembrane region" description="Helical" evidence="8">
    <location>
        <begin position="83"/>
        <end position="101"/>
    </location>
</feature>
<evidence type="ECO:0000256" key="2">
    <source>
        <dbReference type="ARBA" id="ARBA00007935"/>
    </source>
</evidence>
<comment type="caution">
    <text evidence="9">The sequence shown here is derived from an EMBL/GenBank/DDBJ whole genome shotgun (WGS) entry which is preliminary data.</text>
</comment>
<evidence type="ECO:0000313" key="9">
    <source>
        <dbReference type="EMBL" id="MYR35709.1"/>
    </source>
</evidence>
<dbReference type="AlphaFoldDB" id="A0A7K2J0E4"/>
<dbReference type="EMBL" id="WWHY01000001">
    <property type="protein sequence ID" value="MYR35709.1"/>
    <property type="molecule type" value="Genomic_DNA"/>
</dbReference>
<feature type="transmembrane region" description="Helical" evidence="8">
    <location>
        <begin position="113"/>
        <end position="132"/>
    </location>
</feature>
<evidence type="ECO:0000256" key="4">
    <source>
        <dbReference type="ARBA" id="ARBA00022475"/>
    </source>
</evidence>
<dbReference type="Pfam" id="PF01032">
    <property type="entry name" value="FecCD"/>
    <property type="match status" value="1"/>
</dbReference>
<organism evidence="9 10">
    <name type="scientific">Nocardiopsis alba</name>
    <dbReference type="NCBI Taxonomy" id="53437"/>
    <lineage>
        <taxon>Bacteria</taxon>
        <taxon>Bacillati</taxon>
        <taxon>Actinomycetota</taxon>
        <taxon>Actinomycetes</taxon>
        <taxon>Streptosporangiales</taxon>
        <taxon>Nocardiopsidaceae</taxon>
        <taxon>Nocardiopsis</taxon>
    </lineage>
</organism>
<feature type="transmembrane region" description="Helical" evidence="8">
    <location>
        <begin position="168"/>
        <end position="186"/>
    </location>
</feature>
<accession>A0A7K2J0E4</accession>
<dbReference type="CDD" id="cd06550">
    <property type="entry name" value="TM_ABC_iron-siderophores_like"/>
    <property type="match status" value="1"/>
</dbReference>
<dbReference type="Proteomes" id="UP000467124">
    <property type="component" value="Unassembled WGS sequence"/>
</dbReference>
<dbReference type="PANTHER" id="PTHR30472:SF24">
    <property type="entry name" value="FERRIC ENTEROBACTIN TRANSPORT SYSTEM PERMEASE PROTEIN FEPG"/>
    <property type="match status" value="1"/>
</dbReference>
<comment type="subcellular location">
    <subcellularLocation>
        <location evidence="1">Cell membrane</location>
        <topology evidence="1">Multi-pass membrane protein</topology>
    </subcellularLocation>
</comment>
<dbReference type="InterPro" id="IPR000522">
    <property type="entry name" value="ABC_transptr_permease_BtuC"/>
</dbReference>
<feature type="transmembrane region" description="Helical" evidence="8">
    <location>
        <begin position="138"/>
        <end position="156"/>
    </location>
</feature>
<keyword evidence="7 8" id="KW-0472">Membrane</keyword>
<dbReference type="SUPFAM" id="SSF81345">
    <property type="entry name" value="ABC transporter involved in vitamin B12 uptake, BtuC"/>
    <property type="match status" value="1"/>
</dbReference>
<feature type="transmembrane region" description="Helical" evidence="8">
    <location>
        <begin position="256"/>
        <end position="283"/>
    </location>
</feature>
<feature type="transmembrane region" description="Helical" evidence="8">
    <location>
        <begin position="214"/>
        <end position="235"/>
    </location>
</feature>
<comment type="similarity">
    <text evidence="2">Belongs to the binding-protein-dependent transport system permease family. FecCD subfamily.</text>
</comment>
<evidence type="ECO:0000256" key="5">
    <source>
        <dbReference type="ARBA" id="ARBA00022692"/>
    </source>
</evidence>
<keyword evidence="5 8" id="KW-0812">Transmembrane</keyword>
<evidence type="ECO:0000256" key="3">
    <source>
        <dbReference type="ARBA" id="ARBA00022448"/>
    </source>
</evidence>
<gene>
    <name evidence="9" type="ORF">GTW20_26465</name>
</gene>
<evidence type="ECO:0000256" key="7">
    <source>
        <dbReference type="ARBA" id="ARBA00023136"/>
    </source>
</evidence>
<feature type="transmembrane region" description="Helical" evidence="8">
    <location>
        <begin position="323"/>
        <end position="343"/>
    </location>
</feature>
<reference evidence="9 10" key="1">
    <citation type="journal article" date="2019" name="Nat. Commun.">
        <title>The antimicrobial potential of Streptomyces from insect microbiomes.</title>
        <authorList>
            <person name="Chevrette M.G."/>
            <person name="Carlson C.M."/>
            <person name="Ortega H.E."/>
            <person name="Thomas C."/>
            <person name="Ananiev G.E."/>
            <person name="Barns K.J."/>
            <person name="Book A.J."/>
            <person name="Cagnazzo J."/>
            <person name="Carlos C."/>
            <person name="Flanigan W."/>
            <person name="Grubbs K.J."/>
            <person name="Horn H.A."/>
            <person name="Hoffmann F.M."/>
            <person name="Klassen J.L."/>
            <person name="Knack J.J."/>
            <person name="Lewin G.R."/>
            <person name="McDonald B.R."/>
            <person name="Muller L."/>
            <person name="Melo W.G.P."/>
            <person name="Pinto-Tomas A.A."/>
            <person name="Schmitz A."/>
            <person name="Wendt-Pienkowski E."/>
            <person name="Wildman S."/>
            <person name="Zhao M."/>
            <person name="Zhang F."/>
            <person name="Bugni T.S."/>
            <person name="Andes D.R."/>
            <person name="Pupo M.T."/>
            <person name="Currie C.R."/>
        </authorList>
    </citation>
    <scope>NUCLEOTIDE SEQUENCE [LARGE SCALE GENOMIC DNA]</scope>
    <source>
        <strain evidence="9 10">SID5840</strain>
    </source>
</reference>
<evidence type="ECO:0000313" key="10">
    <source>
        <dbReference type="Proteomes" id="UP000467124"/>
    </source>
</evidence>
<protein>
    <submittedName>
        <fullName evidence="9">Iron chelate uptake ABC transporter family permease subunit</fullName>
    </submittedName>
</protein>
<proteinExistence type="inferred from homology"/>
<dbReference type="InterPro" id="IPR037294">
    <property type="entry name" value="ABC_BtuC-like"/>
</dbReference>
<keyword evidence="3" id="KW-0813">Transport</keyword>
<keyword evidence="4" id="KW-1003">Cell membrane</keyword>
<name>A0A7K2J0E4_9ACTN</name>
<dbReference type="GO" id="GO:0033214">
    <property type="term" value="P:siderophore-iron import into cell"/>
    <property type="evidence" value="ECO:0007669"/>
    <property type="project" value="TreeGrafter"/>
</dbReference>
<dbReference type="GO" id="GO:0005886">
    <property type="term" value="C:plasma membrane"/>
    <property type="evidence" value="ECO:0007669"/>
    <property type="project" value="UniProtKB-SubCell"/>
</dbReference>
<feature type="transmembrane region" description="Helical" evidence="8">
    <location>
        <begin position="26"/>
        <end position="49"/>
    </location>
</feature>
<evidence type="ECO:0000256" key="1">
    <source>
        <dbReference type="ARBA" id="ARBA00004651"/>
    </source>
</evidence>